<dbReference type="AlphaFoldDB" id="A0AAN7A0U7"/>
<evidence type="ECO:0000256" key="1">
    <source>
        <dbReference type="SAM" id="MobiDB-lite"/>
    </source>
</evidence>
<protein>
    <submittedName>
        <fullName evidence="2">Uncharacterized protein</fullName>
    </submittedName>
</protein>
<comment type="caution">
    <text evidence="2">The sequence shown here is derived from an EMBL/GenBank/DDBJ whole genome shotgun (WGS) entry which is preliminary data.</text>
</comment>
<gene>
    <name evidence="2" type="ORF">C8A00DRAFT_11896</name>
</gene>
<feature type="compositionally biased region" description="Basic and acidic residues" evidence="1">
    <location>
        <begin position="277"/>
        <end position="297"/>
    </location>
</feature>
<name>A0AAN7A0U7_9PEZI</name>
<evidence type="ECO:0000313" key="3">
    <source>
        <dbReference type="Proteomes" id="UP001302745"/>
    </source>
</evidence>
<dbReference type="Proteomes" id="UP001302745">
    <property type="component" value="Unassembled WGS sequence"/>
</dbReference>
<dbReference type="EMBL" id="MU856853">
    <property type="protein sequence ID" value="KAK4157284.1"/>
    <property type="molecule type" value="Genomic_DNA"/>
</dbReference>
<feature type="region of interest" description="Disordered" evidence="1">
    <location>
        <begin position="325"/>
        <end position="393"/>
    </location>
</feature>
<evidence type="ECO:0000313" key="2">
    <source>
        <dbReference type="EMBL" id="KAK4157284.1"/>
    </source>
</evidence>
<feature type="compositionally biased region" description="Polar residues" evidence="1">
    <location>
        <begin position="254"/>
        <end position="276"/>
    </location>
</feature>
<feature type="compositionally biased region" description="Polar residues" evidence="1">
    <location>
        <begin position="176"/>
        <end position="187"/>
    </location>
</feature>
<reference evidence="2" key="1">
    <citation type="journal article" date="2023" name="Mol. Phylogenet. Evol.">
        <title>Genome-scale phylogeny and comparative genomics of the fungal order Sordariales.</title>
        <authorList>
            <person name="Hensen N."/>
            <person name="Bonometti L."/>
            <person name="Westerberg I."/>
            <person name="Brannstrom I.O."/>
            <person name="Guillou S."/>
            <person name="Cros-Aarteil S."/>
            <person name="Calhoun S."/>
            <person name="Haridas S."/>
            <person name="Kuo A."/>
            <person name="Mondo S."/>
            <person name="Pangilinan J."/>
            <person name="Riley R."/>
            <person name="LaButti K."/>
            <person name="Andreopoulos B."/>
            <person name="Lipzen A."/>
            <person name="Chen C."/>
            <person name="Yan M."/>
            <person name="Daum C."/>
            <person name="Ng V."/>
            <person name="Clum A."/>
            <person name="Steindorff A."/>
            <person name="Ohm R.A."/>
            <person name="Martin F."/>
            <person name="Silar P."/>
            <person name="Natvig D.O."/>
            <person name="Lalanne C."/>
            <person name="Gautier V."/>
            <person name="Ament-Velasquez S.L."/>
            <person name="Kruys A."/>
            <person name="Hutchinson M.I."/>
            <person name="Powell A.J."/>
            <person name="Barry K."/>
            <person name="Miller A.N."/>
            <person name="Grigoriev I.V."/>
            <person name="Debuchy R."/>
            <person name="Gladieux P."/>
            <person name="Hiltunen Thoren M."/>
            <person name="Johannesson H."/>
        </authorList>
    </citation>
    <scope>NUCLEOTIDE SEQUENCE</scope>
    <source>
        <strain evidence="2">CBS 538.74</strain>
    </source>
</reference>
<proteinExistence type="predicted"/>
<keyword evidence="3" id="KW-1185">Reference proteome</keyword>
<reference evidence="2" key="2">
    <citation type="submission" date="2023-05" db="EMBL/GenBank/DDBJ databases">
        <authorList>
            <consortium name="Lawrence Berkeley National Laboratory"/>
            <person name="Steindorff A."/>
            <person name="Hensen N."/>
            <person name="Bonometti L."/>
            <person name="Westerberg I."/>
            <person name="Brannstrom I.O."/>
            <person name="Guillou S."/>
            <person name="Cros-Aarteil S."/>
            <person name="Calhoun S."/>
            <person name="Haridas S."/>
            <person name="Kuo A."/>
            <person name="Mondo S."/>
            <person name="Pangilinan J."/>
            <person name="Riley R."/>
            <person name="Labutti K."/>
            <person name="Andreopoulos B."/>
            <person name="Lipzen A."/>
            <person name="Chen C."/>
            <person name="Yanf M."/>
            <person name="Daum C."/>
            <person name="Ng V."/>
            <person name="Clum A."/>
            <person name="Ohm R."/>
            <person name="Martin F."/>
            <person name="Silar P."/>
            <person name="Natvig D."/>
            <person name="Lalanne C."/>
            <person name="Gautier V."/>
            <person name="Ament-Velasquez S.L."/>
            <person name="Kruys A."/>
            <person name="Hutchinson M.I."/>
            <person name="Powell A.J."/>
            <person name="Barry K."/>
            <person name="Miller A.N."/>
            <person name="Grigoriev I.V."/>
            <person name="Debuchy R."/>
            <person name="Gladieux P."/>
            <person name="Thoren M.H."/>
            <person name="Johannesson H."/>
        </authorList>
    </citation>
    <scope>NUCLEOTIDE SEQUENCE</scope>
    <source>
        <strain evidence="2">CBS 538.74</strain>
    </source>
</reference>
<feature type="region of interest" description="Disordered" evidence="1">
    <location>
        <begin position="17"/>
        <end position="312"/>
    </location>
</feature>
<feature type="compositionally biased region" description="Basic residues" evidence="1">
    <location>
        <begin position="204"/>
        <end position="213"/>
    </location>
</feature>
<organism evidence="2 3">
    <name type="scientific">Chaetomidium leptoderma</name>
    <dbReference type="NCBI Taxonomy" id="669021"/>
    <lineage>
        <taxon>Eukaryota</taxon>
        <taxon>Fungi</taxon>
        <taxon>Dikarya</taxon>
        <taxon>Ascomycota</taxon>
        <taxon>Pezizomycotina</taxon>
        <taxon>Sordariomycetes</taxon>
        <taxon>Sordariomycetidae</taxon>
        <taxon>Sordariales</taxon>
        <taxon>Chaetomiaceae</taxon>
        <taxon>Chaetomidium</taxon>
    </lineage>
</organism>
<accession>A0AAN7A0U7</accession>
<sequence>MASDDIPDLQELFATATRNKPLRTYSHKGRNSRAVSLPALKPTLDAPTPANSGARLQRFRIGHANITSPASPRHSEASCDSETSEDPKNEDKDDDDDDDLIVLSQRPLGTNYKHDRRTGNGTRSLRRRPFLIFDKTETKGYKQLKNKPQVAETSPALRYKPGDGFSGREAKPNGSKLLTRSGKQYITSPHVGILDLTQSEQRPEKRKRKRTARKVNFEDNSFATSPKKKARRPLVPKDSNLPRCSATAALVKVESSSSTPAAARTNTMSIAPTAQKSETRHTTDNQDRKIVPEDRRPHSTIAQETTSGGDDEVDMLIVEGSDEIHDNAPTISQPHGVLEEGQDSCGTHVSVTPPHKLRSRARSASPKLPPRQDAAGSESRPPLERVLRRFNTQ</sequence>